<dbReference type="InterPro" id="IPR022092">
    <property type="entry name" value="TMF_DNA-bd"/>
</dbReference>
<evidence type="ECO:0000256" key="1">
    <source>
        <dbReference type="ARBA" id="ARBA00004555"/>
    </source>
</evidence>
<dbReference type="PANTHER" id="PTHR46515">
    <property type="entry name" value="TATA ELEMENT MODULATORY FACTOR TMF1"/>
    <property type="match status" value="1"/>
</dbReference>
<dbReference type="Proteomes" id="UP000226431">
    <property type="component" value="Unassembled WGS sequence"/>
</dbReference>
<comment type="subcellular location">
    <subcellularLocation>
        <location evidence="1">Golgi apparatus</location>
    </subcellularLocation>
</comment>
<keyword evidence="2" id="KW-0333">Golgi apparatus</keyword>
<feature type="coiled-coil region" evidence="4">
    <location>
        <begin position="691"/>
        <end position="739"/>
    </location>
</feature>
<protein>
    <recommendedName>
        <fullName evidence="6">TATA element modulatory factor 1 TATA binding domain-containing protein</fullName>
    </recommendedName>
</protein>
<evidence type="ECO:0000256" key="3">
    <source>
        <dbReference type="ARBA" id="ARBA00023054"/>
    </source>
</evidence>
<dbReference type="PANTHER" id="PTHR46515:SF1">
    <property type="entry name" value="TATA ELEMENT MODULATORY FACTOR"/>
    <property type="match status" value="1"/>
</dbReference>
<reference evidence="7 8" key="1">
    <citation type="submission" date="2017-06" db="EMBL/GenBank/DDBJ databases">
        <title>Ant-infecting Ophiocordyceps genomes reveal a high diversity of potential behavioral manipulation genes and a possible major role for enterotoxins.</title>
        <authorList>
            <person name="De Bekker C."/>
            <person name="Evans H.C."/>
            <person name="Brachmann A."/>
            <person name="Hughes D.P."/>
        </authorList>
    </citation>
    <scope>NUCLEOTIDE SEQUENCE [LARGE SCALE GENOMIC DNA]</scope>
    <source>
        <strain evidence="7 8">Map16</strain>
    </source>
</reference>
<feature type="region of interest" description="Disordered" evidence="5">
    <location>
        <begin position="558"/>
        <end position="667"/>
    </location>
</feature>
<accession>A0A2C5ZKE5</accession>
<dbReference type="GO" id="GO:0005794">
    <property type="term" value="C:Golgi apparatus"/>
    <property type="evidence" value="ECO:0007669"/>
    <property type="project" value="UniProtKB-SubCell"/>
</dbReference>
<dbReference type="STRING" id="2004952.A0A2C5ZKE5"/>
<evidence type="ECO:0000256" key="2">
    <source>
        <dbReference type="ARBA" id="ARBA00023034"/>
    </source>
</evidence>
<dbReference type="InterPro" id="IPR052602">
    <property type="entry name" value="Growth_transcription_reg"/>
</dbReference>
<evidence type="ECO:0000256" key="4">
    <source>
        <dbReference type="SAM" id="Coils"/>
    </source>
</evidence>
<comment type="caution">
    <text evidence="7">The sequence shown here is derived from an EMBL/GenBank/DDBJ whole genome shotgun (WGS) entry which is preliminary data.</text>
</comment>
<proteinExistence type="predicted"/>
<name>A0A2C5ZKE5_9HYPO</name>
<feature type="compositionally biased region" description="Basic and acidic residues" evidence="5">
    <location>
        <begin position="139"/>
        <end position="149"/>
    </location>
</feature>
<keyword evidence="3 4" id="KW-0175">Coiled coil</keyword>
<evidence type="ECO:0000313" key="8">
    <source>
        <dbReference type="Proteomes" id="UP000226431"/>
    </source>
</evidence>
<dbReference type="OrthoDB" id="74178at2759"/>
<evidence type="ECO:0000259" key="6">
    <source>
        <dbReference type="Pfam" id="PF12325"/>
    </source>
</evidence>
<sequence length="794" mass="87635">MSVPAGKSSRWGSLLSQAVAGVESRLDNMLAEADDEAQLTARSKPVKPSPAVNSSTARPNDRLQARLAKAVAAKSTPDASQSASPRDSLDRVSRPSIERPSTPLENSVPKPVESSPTRREQLPRTASPDESVASGATPEPRRPAERENDAEPQCRQTNPSGLAKELEEAKLLHQEEIRAYIEQIDSLQSKVQYLSRNAADAAKKAATSAAPGSIQRKLAEKDEKIALLMDEGQKLASADHMFRTTIKKLRLQAAENEKQTAELRKDRDRAVSEAATLRGRLDGAEQPEETTKAVATLQRDINELKKTLAARDDDCRRLEQEAKVNKEQAETLSKALAAEEEKQRRLQDSVTTLEADKETLESRARRDGIEWREKLERALERSRATEEELGLELRSMESKLETMRAAVEEASSRTGGEVQANMFRQIETLQSQYASARENWQGIESSLLAKAANLEREREETQRRESEMRKKARDATSRCRRVEDELQDAQATLAASRQELEACHEELASFKASARAAEETLVQARAELEKERQRAANRDRDDAVEAERRRWLDDVAGATSRGGHLSRPDSPLLPPSRTFSSELGLPTPSKLRRMPTPAGSIPDSPAELMSSMRRLSGQPPARLVPTTLPSGPPPVPFSPFESPLGEGTHGRSPTAECDSGVDDTAPSSPRNLAQDMVSASTVAAGPSVQLVERMSAAIRRLEAEKVAAREEMARICNQRDEARADMVTIIKELDEAKAAARRVPQLEADVASLDSRYQTTLEMLGEKSELVEELRADVQDVKAMYRDLVERTVK</sequence>
<keyword evidence="8" id="KW-1185">Reference proteome</keyword>
<dbReference type="Pfam" id="PF12325">
    <property type="entry name" value="TMF_TATA_bd"/>
    <property type="match status" value="1"/>
</dbReference>
<feature type="region of interest" description="Disordered" evidence="5">
    <location>
        <begin position="31"/>
        <end position="161"/>
    </location>
</feature>
<feature type="compositionally biased region" description="Basic and acidic residues" evidence="5">
    <location>
        <begin position="87"/>
        <end position="97"/>
    </location>
</feature>
<organism evidence="7 8">
    <name type="scientific">Ophiocordyceps camponoti-rufipedis</name>
    <dbReference type="NCBI Taxonomy" id="2004952"/>
    <lineage>
        <taxon>Eukaryota</taxon>
        <taxon>Fungi</taxon>
        <taxon>Dikarya</taxon>
        <taxon>Ascomycota</taxon>
        <taxon>Pezizomycotina</taxon>
        <taxon>Sordariomycetes</taxon>
        <taxon>Hypocreomycetidae</taxon>
        <taxon>Hypocreales</taxon>
        <taxon>Ophiocordycipitaceae</taxon>
        <taxon>Ophiocordyceps</taxon>
    </lineage>
</organism>
<dbReference type="AlphaFoldDB" id="A0A2C5ZKE5"/>
<dbReference type="EMBL" id="NJES01000021">
    <property type="protein sequence ID" value="PHH80260.1"/>
    <property type="molecule type" value="Genomic_DNA"/>
</dbReference>
<dbReference type="GO" id="GO:0005783">
    <property type="term" value="C:endoplasmic reticulum"/>
    <property type="evidence" value="ECO:0007669"/>
    <property type="project" value="TreeGrafter"/>
</dbReference>
<feature type="region of interest" description="Disordered" evidence="5">
    <location>
        <begin position="453"/>
        <end position="477"/>
    </location>
</feature>
<gene>
    <name evidence="7" type="ORF">CDD80_2283</name>
</gene>
<dbReference type="Pfam" id="PF12329">
    <property type="entry name" value="TMF_DNA_bd"/>
    <property type="match status" value="1"/>
</dbReference>
<evidence type="ECO:0000313" key="7">
    <source>
        <dbReference type="EMBL" id="PHH80260.1"/>
    </source>
</evidence>
<feature type="coiled-coil region" evidence="4">
    <location>
        <begin position="163"/>
        <end position="197"/>
    </location>
</feature>
<dbReference type="InterPro" id="IPR022091">
    <property type="entry name" value="TMF_TATA-bd"/>
</dbReference>
<feature type="domain" description="TATA element modulatory factor 1 TATA binding" evidence="6">
    <location>
        <begin position="679"/>
        <end position="791"/>
    </location>
</feature>
<evidence type="ECO:0000256" key="5">
    <source>
        <dbReference type="SAM" id="MobiDB-lite"/>
    </source>
</evidence>